<evidence type="ECO:0000256" key="3">
    <source>
        <dbReference type="ARBA" id="ARBA00020170"/>
    </source>
</evidence>
<gene>
    <name evidence="9 11" type="primary">recF</name>
    <name evidence="11" type="ORF">FYJ74_07605</name>
</gene>
<keyword evidence="9" id="KW-0227">DNA damage</keyword>
<dbReference type="GO" id="GO:0005524">
    <property type="term" value="F:ATP binding"/>
    <property type="evidence" value="ECO:0007669"/>
    <property type="project" value="UniProtKB-UniRule"/>
</dbReference>
<dbReference type="InterPro" id="IPR003395">
    <property type="entry name" value="RecF/RecN/SMC_N"/>
</dbReference>
<organism evidence="11 12">
    <name type="scientific">Pyramidobacter porci</name>
    <dbReference type="NCBI Taxonomy" id="2605789"/>
    <lineage>
        <taxon>Bacteria</taxon>
        <taxon>Thermotogati</taxon>
        <taxon>Synergistota</taxon>
        <taxon>Synergistia</taxon>
        <taxon>Synergistales</taxon>
        <taxon>Dethiosulfovibrionaceae</taxon>
        <taxon>Pyramidobacter</taxon>
    </lineage>
</organism>
<keyword evidence="9" id="KW-0742">SOS response</keyword>
<comment type="function">
    <text evidence="9">The RecF protein is involved in DNA metabolism; it is required for DNA replication and normal SOS inducibility. RecF binds preferentially to single-stranded, linear DNA. It also seems to bind ATP.</text>
</comment>
<dbReference type="GO" id="GO:0003697">
    <property type="term" value="F:single-stranded DNA binding"/>
    <property type="evidence" value="ECO:0007669"/>
    <property type="project" value="UniProtKB-UniRule"/>
</dbReference>
<dbReference type="GO" id="GO:0006260">
    <property type="term" value="P:DNA replication"/>
    <property type="evidence" value="ECO:0007669"/>
    <property type="project" value="UniProtKB-UniRule"/>
</dbReference>
<keyword evidence="8 9" id="KW-0238">DNA-binding</keyword>
<evidence type="ECO:0000256" key="6">
    <source>
        <dbReference type="ARBA" id="ARBA00022741"/>
    </source>
</evidence>
<evidence type="ECO:0000259" key="10">
    <source>
        <dbReference type="Pfam" id="PF02463"/>
    </source>
</evidence>
<dbReference type="InterPro" id="IPR027417">
    <property type="entry name" value="P-loop_NTPase"/>
</dbReference>
<dbReference type="InterPro" id="IPR018078">
    <property type="entry name" value="DNA-binding_RecF_CS"/>
</dbReference>
<keyword evidence="6 9" id="KW-0547">Nucleotide-binding</keyword>
<keyword evidence="9" id="KW-0234">DNA repair</keyword>
<dbReference type="PANTHER" id="PTHR32182">
    <property type="entry name" value="DNA REPLICATION AND REPAIR PROTEIN RECF"/>
    <property type="match status" value="1"/>
</dbReference>
<name>A0A6L5YCP3_9BACT</name>
<evidence type="ECO:0000256" key="7">
    <source>
        <dbReference type="ARBA" id="ARBA00022840"/>
    </source>
</evidence>
<evidence type="ECO:0000256" key="9">
    <source>
        <dbReference type="HAMAP-Rule" id="MF_00365"/>
    </source>
</evidence>
<accession>A0A6L5YCP3</accession>
<dbReference type="GO" id="GO:0005737">
    <property type="term" value="C:cytoplasm"/>
    <property type="evidence" value="ECO:0007669"/>
    <property type="project" value="UniProtKB-SubCell"/>
</dbReference>
<evidence type="ECO:0000256" key="8">
    <source>
        <dbReference type="ARBA" id="ARBA00023125"/>
    </source>
</evidence>
<dbReference type="Gene3D" id="1.20.1050.90">
    <property type="entry name" value="RecF/RecN/SMC, N-terminal domain"/>
    <property type="match status" value="1"/>
</dbReference>
<dbReference type="InterPro" id="IPR001238">
    <property type="entry name" value="DNA-binding_RecF"/>
</dbReference>
<protein>
    <recommendedName>
        <fullName evidence="3 9">DNA replication and repair protein RecF</fullName>
    </recommendedName>
</protein>
<dbReference type="EMBL" id="VUNH01000007">
    <property type="protein sequence ID" value="MST55895.1"/>
    <property type="molecule type" value="Genomic_DNA"/>
</dbReference>
<dbReference type="GO" id="GO:0000731">
    <property type="term" value="P:DNA synthesis involved in DNA repair"/>
    <property type="evidence" value="ECO:0007669"/>
    <property type="project" value="TreeGrafter"/>
</dbReference>
<dbReference type="NCBIfam" id="TIGR00611">
    <property type="entry name" value="recf"/>
    <property type="match status" value="1"/>
</dbReference>
<evidence type="ECO:0000256" key="4">
    <source>
        <dbReference type="ARBA" id="ARBA00022490"/>
    </source>
</evidence>
<comment type="subcellular location">
    <subcellularLocation>
        <location evidence="1 9">Cytoplasm</location>
    </subcellularLocation>
</comment>
<dbReference type="GO" id="GO:0006302">
    <property type="term" value="P:double-strand break repair"/>
    <property type="evidence" value="ECO:0007669"/>
    <property type="project" value="TreeGrafter"/>
</dbReference>
<dbReference type="AlphaFoldDB" id="A0A6L5YCP3"/>
<dbReference type="Pfam" id="PF02463">
    <property type="entry name" value="SMC_N"/>
    <property type="match status" value="1"/>
</dbReference>
<evidence type="ECO:0000256" key="5">
    <source>
        <dbReference type="ARBA" id="ARBA00022705"/>
    </source>
</evidence>
<keyword evidence="5 9" id="KW-0235">DNA replication</keyword>
<comment type="similarity">
    <text evidence="2 9">Belongs to the RecF family.</text>
</comment>
<dbReference type="PROSITE" id="PS00617">
    <property type="entry name" value="RECF_1"/>
    <property type="match status" value="1"/>
</dbReference>
<dbReference type="Proteomes" id="UP000473699">
    <property type="component" value="Unassembled WGS sequence"/>
</dbReference>
<dbReference type="Gene3D" id="3.40.50.300">
    <property type="entry name" value="P-loop containing nucleotide triphosphate hydrolases"/>
    <property type="match status" value="1"/>
</dbReference>
<keyword evidence="12" id="KW-1185">Reference proteome</keyword>
<evidence type="ECO:0000256" key="1">
    <source>
        <dbReference type="ARBA" id="ARBA00004496"/>
    </source>
</evidence>
<dbReference type="GO" id="GO:0009432">
    <property type="term" value="P:SOS response"/>
    <property type="evidence" value="ECO:0007669"/>
    <property type="project" value="UniProtKB-UniRule"/>
</dbReference>
<keyword evidence="4 9" id="KW-0963">Cytoplasm</keyword>
<evidence type="ECO:0000313" key="12">
    <source>
        <dbReference type="Proteomes" id="UP000473699"/>
    </source>
</evidence>
<dbReference type="HAMAP" id="MF_00365">
    <property type="entry name" value="RecF"/>
    <property type="match status" value="1"/>
</dbReference>
<dbReference type="RefSeq" id="WP_154528980.1">
    <property type="nucleotide sequence ID" value="NZ_JAXDZJ010000058.1"/>
</dbReference>
<feature type="domain" description="RecF/RecN/SMC N-terminal" evidence="10">
    <location>
        <begin position="5"/>
        <end position="330"/>
    </location>
</feature>
<dbReference type="InterPro" id="IPR042174">
    <property type="entry name" value="RecF_2"/>
</dbReference>
<evidence type="ECO:0000313" key="11">
    <source>
        <dbReference type="EMBL" id="MST55895.1"/>
    </source>
</evidence>
<dbReference type="SUPFAM" id="SSF52540">
    <property type="entry name" value="P-loop containing nucleoside triphosphate hydrolases"/>
    <property type="match status" value="1"/>
</dbReference>
<feature type="binding site" evidence="9">
    <location>
        <begin position="30"/>
        <end position="37"/>
    </location>
    <ligand>
        <name>ATP</name>
        <dbReference type="ChEBI" id="CHEBI:30616"/>
    </ligand>
</feature>
<proteinExistence type="inferred from homology"/>
<keyword evidence="7 9" id="KW-0067">ATP-binding</keyword>
<evidence type="ECO:0000256" key="2">
    <source>
        <dbReference type="ARBA" id="ARBA00008016"/>
    </source>
</evidence>
<sequence>MRIAQTRFRNFRNLENALIGWDSGLNLLTGVNGAGKTNVLEALHVVTGWGAFSGSKCSDTVKWHSEGGASLAAQATGEREAVIEAVIVGRASLRLDSKLCRWGDLRSCVPSLTFLPSDMALIEGAPSVRRRFLDLLCALCFPLYAYKLSEYRKITQHRRHLLGLGHSTRVTEETMANLSVWIWECRLEVIAALRVHLEKWCDLLPRKIDLNLKRGGGGNADGLLEDFHRSCAILAERERASGLPLVGPHRDDLIIGCEGRPAPEVLSRGQRRRAALALVMAAASAVERRNRASPVLLFDEVASELDEAGRTVLMECLQRSRWQVFAATAESTLPWFQGTRWRVSAGKIQRCD</sequence>
<comment type="caution">
    <text evidence="11">The sequence shown here is derived from an EMBL/GenBank/DDBJ whole genome shotgun (WGS) entry which is preliminary data.</text>
</comment>
<dbReference type="PANTHER" id="PTHR32182:SF0">
    <property type="entry name" value="DNA REPLICATION AND REPAIR PROTEIN RECF"/>
    <property type="match status" value="1"/>
</dbReference>
<reference evidence="11 12" key="1">
    <citation type="submission" date="2019-08" db="EMBL/GenBank/DDBJ databases">
        <title>In-depth cultivation of the pig gut microbiome towards novel bacterial diversity and tailored functional studies.</title>
        <authorList>
            <person name="Wylensek D."/>
            <person name="Hitch T.C.A."/>
            <person name="Clavel T."/>
        </authorList>
    </citation>
    <scope>NUCLEOTIDE SEQUENCE [LARGE SCALE GENOMIC DNA]</scope>
    <source>
        <strain evidence="11 12">SM-530-WT-4B</strain>
    </source>
</reference>